<dbReference type="CDD" id="cd13881">
    <property type="entry name" value="CuRO_2_McoC_like"/>
    <property type="match status" value="1"/>
</dbReference>
<comment type="caution">
    <text evidence="6">The sequence shown here is derived from an EMBL/GenBank/DDBJ whole genome shotgun (WGS) entry which is preliminary data.</text>
</comment>
<dbReference type="InterPro" id="IPR045087">
    <property type="entry name" value="Cu-oxidase_fam"/>
</dbReference>
<gene>
    <name evidence="6" type="ORF">FHX47_001552</name>
</gene>
<proteinExistence type="predicted"/>
<dbReference type="AlphaFoldDB" id="A0A7W5TW35"/>
<dbReference type="Pfam" id="PF07732">
    <property type="entry name" value="Cu-oxidase_3"/>
    <property type="match status" value="1"/>
</dbReference>
<protein>
    <submittedName>
        <fullName evidence="6">FtsP/CotA-like multicopper oxidase with cupredoxin domain</fullName>
    </submittedName>
</protein>
<evidence type="ECO:0000256" key="2">
    <source>
        <dbReference type="ARBA" id="ARBA00023002"/>
    </source>
</evidence>
<organism evidence="6 7">
    <name type="scientific">Garicola koreensis</name>
    <dbReference type="NCBI Taxonomy" id="1262554"/>
    <lineage>
        <taxon>Bacteria</taxon>
        <taxon>Bacillati</taxon>
        <taxon>Actinomycetota</taxon>
        <taxon>Actinomycetes</taxon>
        <taxon>Micrococcales</taxon>
        <taxon>Micrococcaceae</taxon>
        <taxon>Garicola</taxon>
    </lineage>
</organism>
<dbReference type="PROSITE" id="PS00080">
    <property type="entry name" value="MULTICOPPER_OXIDASE2"/>
    <property type="match status" value="1"/>
</dbReference>
<keyword evidence="7" id="KW-1185">Reference proteome</keyword>
<dbReference type="GO" id="GO:0016491">
    <property type="term" value="F:oxidoreductase activity"/>
    <property type="evidence" value="ECO:0007669"/>
    <property type="project" value="UniProtKB-KW"/>
</dbReference>
<dbReference type="EMBL" id="JACIBT010000005">
    <property type="protein sequence ID" value="MBB3667929.1"/>
    <property type="molecule type" value="Genomic_DNA"/>
</dbReference>
<name>A0A7W5TW35_9MICC</name>
<sequence>MMPITRRQALQLGMLGGLGVVVGGVGLSQTGLPWLAPSTSSAGAGGESLVEPEVVRSRDGVLRVELVATRRETTIAGQRARVLTYNGTVPGQTWRVQPGDRIEVRLRNELDTPTNLHTHGLAVSPRDNGDNPFVSIDPGQVFDYRFDLPEDHPPGVSWYHPHRHGTVADQLFGGLYGALIVEGDRVPVSRERVLVVSDISLTGDGQIVPVAAPEVMMGREGNLVLVNGQHRPQLSARPGQRERWRVINACTSRYLRLALPGQHLELLGIDTGRELTPREVQEVLLAPGNRADLLVSMRAGSSELRTLGYDRGGMGMMGGGGLSGPGTLATLAVTGAEAAAPGPVPDRLAVPDLREKSVAGRREIAFTMTMGSMMGPGRGMMDPGFDGRAFDADRIDQRVSVGGVEEWLITNPTPMDHPFHLHVWPMQLVETGGQPVREVTRRDVVNVPARGRVRVLVDFARHPGRSVYHCHILDHEDAGMMASVEVG</sequence>
<dbReference type="PROSITE" id="PS51318">
    <property type="entry name" value="TAT"/>
    <property type="match status" value="1"/>
</dbReference>
<dbReference type="InterPro" id="IPR011706">
    <property type="entry name" value="Cu-oxidase_C"/>
</dbReference>
<dbReference type="CDD" id="cd13900">
    <property type="entry name" value="CuRO_3_Tth-MCO_like"/>
    <property type="match status" value="1"/>
</dbReference>
<evidence type="ECO:0000313" key="7">
    <source>
        <dbReference type="Proteomes" id="UP000547528"/>
    </source>
</evidence>
<dbReference type="InterPro" id="IPR008972">
    <property type="entry name" value="Cupredoxin"/>
</dbReference>
<reference evidence="6 7" key="1">
    <citation type="submission" date="2020-08" db="EMBL/GenBank/DDBJ databases">
        <title>Sequencing the genomes of 1000 actinobacteria strains.</title>
        <authorList>
            <person name="Klenk H.-P."/>
        </authorList>
    </citation>
    <scope>NUCLEOTIDE SEQUENCE [LARGE SCALE GENOMIC DNA]</scope>
    <source>
        <strain evidence="6 7">DSM 28238</strain>
    </source>
</reference>
<dbReference type="Proteomes" id="UP000547528">
    <property type="component" value="Unassembled WGS sequence"/>
</dbReference>
<dbReference type="InterPro" id="IPR006311">
    <property type="entry name" value="TAT_signal"/>
</dbReference>
<evidence type="ECO:0000313" key="6">
    <source>
        <dbReference type="EMBL" id="MBB3667929.1"/>
    </source>
</evidence>
<evidence type="ECO:0000259" key="5">
    <source>
        <dbReference type="Pfam" id="PF07732"/>
    </source>
</evidence>
<keyword evidence="1" id="KW-0479">Metal-binding</keyword>
<dbReference type="PANTHER" id="PTHR11709">
    <property type="entry name" value="MULTI-COPPER OXIDASE"/>
    <property type="match status" value="1"/>
</dbReference>
<keyword evidence="2" id="KW-0560">Oxidoreductase</keyword>
<evidence type="ECO:0000256" key="1">
    <source>
        <dbReference type="ARBA" id="ARBA00022723"/>
    </source>
</evidence>
<dbReference type="GO" id="GO:0005507">
    <property type="term" value="F:copper ion binding"/>
    <property type="evidence" value="ECO:0007669"/>
    <property type="project" value="InterPro"/>
</dbReference>
<dbReference type="CDD" id="cd13853">
    <property type="entry name" value="CuRO_1_Tth-MCO_like"/>
    <property type="match status" value="1"/>
</dbReference>
<feature type="domain" description="Plastocyanin-like" evidence="3">
    <location>
        <begin position="220"/>
        <end position="298"/>
    </location>
</feature>
<feature type="domain" description="Plastocyanin-like" evidence="5">
    <location>
        <begin position="71"/>
        <end position="183"/>
    </location>
</feature>
<dbReference type="InterPro" id="IPR011707">
    <property type="entry name" value="Cu-oxidase-like_N"/>
</dbReference>
<evidence type="ECO:0000259" key="4">
    <source>
        <dbReference type="Pfam" id="PF07731"/>
    </source>
</evidence>
<dbReference type="Pfam" id="PF07731">
    <property type="entry name" value="Cu-oxidase_2"/>
    <property type="match status" value="1"/>
</dbReference>
<dbReference type="Gene3D" id="2.60.40.420">
    <property type="entry name" value="Cupredoxins - blue copper proteins"/>
    <property type="match status" value="3"/>
</dbReference>
<evidence type="ECO:0000259" key="3">
    <source>
        <dbReference type="Pfam" id="PF00394"/>
    </source>
</evidence>
<dbReference type="SUPFAM" id="SSF49503">
    <property type="entry name" value="Cupredoxins"/>
    <property type="match status" value="3"/>
</dbReference>
<accession>A0A7W5TW35</accession>
<dbReference type="PANTHER" id="PTHR11709:SF2">
    <property type="entry name" value="MULTICOPPER OXIDASE LPR1"/>
    <property type="match status" value="1"/>
</dbReference>
<feature type="domain" description="Plastocyanin-like" evidence="4">
    <location>
        <begin position="367"/>
        <end position="486"/>
    </location>
</feature>
<dbReference type="Pfam" id="PF00394">
    <property type="entry name" value="Cu-oxidase"/>
    <property type="match status" value="1"/>
</dbReference>
<dbReference type="InterPro" id="IPR002355">
    <property type="entry name" value="Cu_oxidase_Cu_BS"/>
</dbReference>
<dbReference type="InterPro" id="IPR001117">
    <property type="entry name" value="Cu-oxidase_2nd"/>
</dbReference>